<name>A0ABX1XLX7_9BACL</name>
<dbReference type="EMBL" id="WHNY01000092">
    <property type="protein sequence ID" value="NOU69437.1"/>
    <property type="molecule type" value="Genomic_DNA"/>
</dbReference>
<protein>
    <submittedName>
        <fullName evidence="3">DUF5107 domain-containing protein</fullName>
    </submittedName>
</protein>
<dbReference type="RefSeq" id="WP_171637824.1">
    <property type="nucleotide sequence ID" value="NZ_WHNY01000092.1"/>
</dbReference>
<dbReference type="Pfam" id="PF22256">
    <property type="entry name" value="BDI_1685-like_C"/>
    <property type="match status" value="1"/>
</dbReference>
<organism evidence="3 4">
    <name type="scientific">Paenibacillus plantarum</name>
    <dbReference type="NCBI Taxonomy" id="2654975"/>
    <lineage>
        <taxon>Bacteria</taxon>
        <taxon>Bacillati</taxon>
        <taxon>Bacillota</taxon>
        <taxon>Bacilli</taxon>
        <taxon>Bacillales</taxon>
        <taxon>Paenibacillaceae</taxon>
        <taxon>Paenibacillus</taxon>
    </lineage>
</organism>
<dbReference type="Proteomes" id="UP000653578">
    <property type="component" value="Unassembled WGS sequence"/>
</dbReference>
<evidence type="ECO:0000313" key="3">
    <source>
        <dbReference type="EMBL" id="NOU69437.1"/>
    </source>
</evidence>
<dbReference type="InterPro" id="IPR053983">
    <property type="entry name" value="BDI_1685-like_C"/>
</dbReference>
<accession>A0ABX1XLX7</accession>
<dbReference type="Pfam" id="PF17128">
    <property type="entry name" value="DUF5107"/>
    <property type="match status" value="1"/>
</dbReference>
<evidence type="ECO:0000259" key="1">
    <source>
        <dbReference type="Pfam" id="PF17128"/>
    </source>
</evidence>
<keyword evidence="4" id="KW-1185">Reference proteome</keyword>
<feature type="domain" description="DUF5107" evidence="1">
    <location>
        <begin position="27"/>
        <end position="318"/>
    </location>
</feature>
<reference evidence="3 4" key="1">
    <citation type="submission" date="2019-10" db="EMBL/GenBank/DDBJ databases">
        <title>Description of Paenibacillus humi sp. nov.</title>
        <authorList>
            <person name="Carlier A."/>
            <person name="Qi S."/>
        </authorList>
    </citation>
    <scope>NUCLEOTIDE SEQUENCE [LARGE SCALE GENOMIC DNA]</scope>
    <source>
        <strain evidence="3 4">LMG 31461</strain>
    </source>
</reference>
<gene>
    <name evidence="3" type="ORF">GC096_36075</name>
</gene>
<evidence type="ECO:0000313" key="4">
    <source>
        <dbReference type="Proteomes" id="UP000653578"/>
    </source>
</evidence>
<sequence length="579" mass="66226">MLEIRAFTDVLLTHPMVSAGPIPTAQDPDGVYPYESYAETSRRPIIKTYQFLTMENDRIKVTVCPDLGGKVYSLIHKASGKEALYSIPVIRPIRILPRHFFIGGGIEVSFPISHSPVQIVPVHFQTLATVNRLFIWCGEREARFGMQWTVEYSLGEDDDFLTQRTYFYNPTSEPHPWMSWSNAGVPAHADTEFWFPNGPVLSHGDEMKTIDWAVEGPRKQEEIDRMIGFFWREPDCQAFGVYTPSIGSGLFHVADQRITPGIKLWSDGTGKHEKWITQYTKNGEQCLEMQAGPIMDQSIKNRLDPGASHVHVEFWIPTDRRLDIHSLPVPVVDLPAQEQIPLFGFARPHESELWEWVVEAYSKQKSELLPLPPGIDDNRWALSGYEELEEALRWAATVQPDQYTSWKMQLGAWYAGKDRIAEALTELEASGEDRALALAARLYRRNIGDLFKAAACYRRIRSRAFALHPQVTFERDVTLAGIGAETLEERAYWLAQTSALQDEWLVERRAALLVDQGEFEEAKQLLQCTVFQLVHQRYARTKLWLRIMEGLGDPSREVPSSLGEDDLFEFGAYREYQED</sequence>
<comment type="caution">
    <text evidence="3">The sequence shown here is derived from an EMBL/GenBank/DDBJ whole genome shotgun (WGS) entry which is preliminary data.</text>
</comment>
<feature type="domain" description="BDI-1685-like C-terminal" evidence="2">
    <location>
        <begin position="354"/>
        <end position="547"/>
    </location>
</feature>
<evidence type="ECO:0000259" key="2">
    <source>
        <dbReference type="Pfam" id="PF22256"/>
    </source>
</evidence>
<proteinExistence type="predicted"/>
<dbReference type="InterPro" id="IPR033396">
    <property type="entry name" value="DUF5107"/>
</dbReference>